<dbReference type="eggNOG" id="COG0280">
    <property type="taxonomic scope" value="Bacteria"/>
</dbReference>
<gene>
    <name evidence="5" type="ordered locus">TREAZ_1807</name>
</gene>
<dbReference type="HOGENOM" id="CLU_056531_0_0_12"/>
<evidence type="ECO:0000313" key="6">
    <source>
        <dbReference type="Proteomes" id="UP000009222"/>
    </source>
</evidence>
<dbReference type="STRING" id="545695.TREAZ_1807"/>
<reference evidence="5 6" key="2">
    <citation type="journal article" date="2011" name="ISME J.">
        <title>RNA-seq reveals cooperative metabolic interactions between two termite-gut spirochete species in co-culture.</title>
        <authorList>
            <person name="Rosenthal A.Z."/>
            <person name="Matson E.G."/>
            <person name="Eldar A."/>
            <person name="Leadbetter J.R."/>
        </authorList>
    </citation>
    <scope>NUCLEOTIDE SEQUENCE [LARGE SCALE GENOMIC DNA]</scope>
    <source>
        <strain evidence="6">ATCC BAA-888 / DSM 13862 / ZAS-9</strain>
    </source>
</reference>
<dbReference type="InterPro" id="IPR012147">
    <property type="entry name" value="P_Ac_Bu_trans"/>
</dbReference>
<dbReference type="InterPro" id="IPR002505">
    <property type="entry name" value="PTA_PTB"/>
</dbReference>
<sequence>MKTIAEISAAAVKALKDSGKEMPFIAAASAADASTLASLAAAKKQGLGNAVLIGNKGDIERTAKESNIDISGFEILHEPSHSAAAAKAAGLVREGKAQLPMKGLVETAIFLKAVMKKEGGLNTGKLISHVGVVESAFYPKLLFISDGALNIAPTLNEKIGIIENAVGLARDLGIPTPKVAVLAALEQVNPERMPCTADAAILTQMNRRGRIANCIVDGPLALDNAVHPASARIKGIDSPIAADADILITPSIEAGNMLFKSIMYLGNAKGAGILLGAKAPVILSSRASDAETRLASIALAVLNWVKEGV</sequence>
<organism evidence="5 6">
    <name type="scientific">Leadbettera azotonutricia (strain ATCC BAA-888 / DSM 13862 / ZAS-9)</name>
    <name type="common">Treponema azotonutricium</name>
    <dbReference type="NCBI Taxonomy" id="545695"/>
    <lineage>
        <taxon>Bacteria</taxon>
        <taxon>Pseudomonadati</taxon>
        <taxon>Spirochaetota</taxon>
        <taxon>Spirochaetia</taxon>
        <taxon>Spirochaetales</taxon>
        <taxon>Breznakiellaceae</taxon>
        <taxon>Leadbettera</taxon>
    </lineage>
</organism>
<evidence type="ECO:0000256" key="2">
    <source>
        <dbReference type="ARBA" id="ARBA00022679"/>
    </source>
</evidence>
<dbReference type="Gene3D" id="3.40.718.10">
    <property type="entry name" value="Isopropylmalate Dehydrogenase"/>
    <property type="match status" value="1"/>
</dbReference>
<dbReference type="KEGG" id="taz:TREAZ_1807"/>
<dbReference type="PIRSF" id="PIRSF000428">
    <property type="entry name" value="P_Ac_trans"/>
    <property type="match status" value="1"/>
</dbReference>
<keyword evidence="2 5" id="KW-0808">Transferase</keyword>
<keyword evidence="6" id="KW-1185">Reference proteome</keyword>
<dbReference type="PANTHER" id="PTHR43356">
    <property type="entry name" value="PHOSPHATE ACETYLTRANSFERASE"/>
    <property type="match status" value="1"/>
</dbReference>
<dbReference type="EMBL" id="CP001841">
    <property type="protein sequence ID" value="AEF83260.1"/>
    <property type="molecule type" value="Genomic_DNA"/>
</dbReference>
<dbReference type="Pfam" id="PF01515">
    <property type="entry name" value="PTA_PTB"/>
    <property type="match status" value="1"/>
</dbReference>
<dbReference type="SUPFAM" id="SSF53659">
    <property type="entry name" value="Isocitrate/Isopropylmalate dehydrogenase-like"/>
    <property type="match status" value="1"/>
</dbReference>
<dbReference type="InParanoid" id="F5YBZ7"/>
<dbReference type="InterPro" id="IPR050500">
    <property type="entry name" value="Phos_Acetyltrans/Butyryltrans"/>
</dbReference>
<comment type="similarity">
    <text evidence="1">Belongs to the phosphate acetyltransferase and butyryltransferase family.</text>
</comment>
<dbReference type="GO" id="GO:0008959">
    <property type="term" value="F:phosphate acetyltransferase activity"/>
    <property type="evidence" value="ECO:0007669"/>
    <property type="project" value="UniProtKB-EC"/>
</dbReference>
<dbReference type="EC" id="2.3.1.8" evidence="5"/>
<accession>F5YBZ7</accession>
<dbReference type="AlphaFoldDB" id="F5YBZ7"/>
<dbReference type="Proteomes" id="UP000009222">
    <property type="component" value="Chromosome"/>
</dbReference>
<evidence type="ECO:0000259" key="4">
    <source>
        <dbReference type="Pfam" id="PF01515"/>
    </source>
</evidence>
<name>F5YBZ7_LEAAZ</name>
<dbReference type="OrthoDB" id="9774179at2"/>
<reference evidence="6" key="1">
    <citation type="submission" date="2009-12" db="EMBL/GenBank/DDBJ databases">
        <title>Complete sequence of Treponema azotonutricium strain ZAS-9.</title>
        <authorList>
            <person name="Tetu S.G."/>
            <person name="Matson E."/>
            <person name="Ren Q."/>
            <person name="Seshadri R."/>
            <person name="Elbourne L."/>
            <person name="Hassan K.A."/>
            <person name="Durkin A."/>
            <person name="Radune D."/>
            <person name="Mohamoud Y."/>
            <person name="Shay R."/>
            <person name="Jin S."/>
            <person name="Zhang X."/>
            <person name="Lucey K."/>
            <person name="Ballor N.R."/>
            <person name="Ottesen E."/>
            <person name="Rosenthal R."/>
            <person name="Allen A."/>
            <person name="Leadbetter J.R."/>
            <person name="Paulsen I.T."/>
        </authorList>
    </citation>
    <scope>NUCLEOTIDE SEQUENCE [LARGE SCALE GENOMIC DNA]</scope>
    <source>
        <strain evidence="6">ATCC BAA-888 / DSM 13862 / ZAS-9</strain>
    </source>
</reference>
<dbReference type="NCBIfam" id="NF006045">
    <property type="entry name" value="PRK08190.1"/>
    <property type="match status" value="1"/>
</dbReference>
<proteinExistence type="inferred from homology"/>
<evidence type="ECO:0000313" key="5">
    <source>
        <dbReference type="EMBL" id="AEF83260.1"/>
    </source>
</evidence>
<feature type="domain" description="Phosphate acetyl/butaryl transferase" evidence="4">
    <location>
        <begin position="83"/>
        <end position="301"/>
    </location>
</feature>
<protein>
    <submittedName>
        <fullName evidence="5">Phosphate acetyltransferase</fullName>
        <ecNumber evidence="5">2.3.1.8</ecNumber>
    </submittedName>
</protein>
<dbReference type="PANTHER" id="PTHR43356:SF2">
    <property type="entry name" value="PHOSPHATE ACETYLTRANSFERASE"/>
    <property type="match status" value="1"/>
</dbReference>
<dbReference type="RefSeq" id="WP_015710223.1">
    <property type="nucleotide sequence ID" value="NC_015577.1"/>
</dbReference>
<keyword evidence="3 5" id="KW-0012">Acyltransferase</keyword>
<dbReference type="FunCoup" id="F5YBZ7">
    <property type="interactions" value="6"/>
</dbReference>
<evidence type="ECO:0000256" key="3">
    <source>
        <dbReference type="ARBA" id="ARBA00023315"/>
    </source>
</evidence>
<evidence type="ECO:0000256" key="1">
    <source>
        <dbReference type="ARBA" id="ARBA00005656"/>
    </source>
</evidence>